<organism evidence="1 2">
    <name type="scientific">Acaulospora colombiana</name>
    <dbReference type="NCBI Taxonomy" id="27376"/>
    <lineage>
        <taxon>Eukaryota</taxon>
        <taxon>Fungi</taxon>
        <taxon>Fungi incertae sedis</taxon>
        <taxon>Mucoromycota</taxon>
        <taxon>Glomeromycotina</taxon>
        <taxon>Glomeromycetes</taxon>
        <taxon>Diversisporales</taxon>
        <taxon>Acaulosporaceae</taxon>
        <taxon>Acaulospora</taxon>
    </lineage>
</organism>
<accession>A0ACA9PIC6</accession>
<dbReference type="EMBL" id="CAJVPT010035120">
    <property type="protein sequence ID" value="CAG8710395.1"/>
    <property type="molecule type" value="Genomic_DNA"/>
</dbReference>
<gene>
    <name evidence="1" type="ORF">ACOLOM_LOCUS10640</name>
</gene>
<dbReference type="Proteomes" id="UP000789525">
    <property type="component" value="Unassembled WGS sequence"/>
</dbReference>
<comment type="caution">
    <text evidence="1">The sequence shown here is derived from an EMBL/GenBank/DDBJ whole genome shotgun (WGS) entry which is preliminary data.</text>
</comment>
<keyword evidence="2" id="KW-1185">Reference proteome</keyword>
<evidence type="ECO:0000313" key="1">
    <source>
        <dbReference type="EMBL" id="CAG8710395.1"/>
    </source>
</evidence>
<reference evidence="1" key="1">
    <citation type="submission" date="2021-06" db="EMBL/GenBank/DDBJ databases">
        <authorList>
            <person name="Kallberg Y."/>
            <person name="Tangrot J."/>
            <person name="Rosling A."/>
        </authorList>
    </citation>
    <scope>NUCLEOTIDE SEQUENCE</scope>
    <source>
        <strain evidence="1">CL356</strain>
    </source>
</reference>
<name>A0ACA9PIC6_9GLOM</name>
<protein>
    <submittedName>
        <fullName evidence="1">9745_t:CDS:1</fullName>
    </submittedName>
</protein>
<evidence type="ECO:0000313" key="2">
    <source>
        <dbReference type="Proteomes" id="UP000789525"/>
    </source>
</evidence>
<proteinExistence type="predicted"/>
<sequence length="239" mass="27040">MAQIYDCHSPSDIWNQLVQDMEFIPSSTSFQVSSSERTKAHIIDIDGFHGEESASNSTNSAGSTPPSIHYAINTGVTPIDMPECSAPSMWGMTPQFQGSFIQDQLYFSHPSTHCMPLYNQYELPLSCPNSFDLHKGPTLSGPNAERLFPLLSECLFSQWLQDDAPEPRTKNNASILEAFLDSKDGRQCPFDNCDKSFLRKDRAIGHIRQHLNHRPFKCQGKCKNLKWYVPKWPILCPKD</sequence>